<protein>
    <submittedName>
        <fullName evidence="3">Spore coat U domain-containing protein</fullName>
    </submittedName>
</protein>
<comment type="caution">
    <text evidence="3">The sequence shown here is derived from an EMBL/GenBank/DDBJ whole genome shotgun (WGS) entry which is preliminary data.</text>
</comment>
<evidence type="ECO:0000256" key="1">
    <source>
        <dbReference type="SAM" id="SignalP"/>
    </source>
</evidence>
<dbReference type="SMART" id="SM00972">
    <property type="entry name" value="SCPU"/>
    <property type="match status" value="1"/>
</dbReference>
<dbReference type="PANTHER" id="PTHR37089:SF4">
    <property type="entry name" value="EXPORTED PROTEIN"/>
    <property type="match status" value="1"/>
</dbReference>
<proteinExistence type="predicted"/>
<feature type="chain" id="PRO_5047095220" evidence="1">
    <location>
        <begin position="24"/>
        <end position="180"/>
    </location>
</feature>
<keyword evidence="4" id="KW-1185">Reference proteome</keyword>
<organism evidence="3 4">
    <name type="scientific">Sphingomonas colocasiae</name>
    <dbReference type="NCBI Taxonomy" id="1848973"/>
    <lineage>
        <taxon>Bacteria</taxon>
        <taxon>Pseudomonadati</taxon>
        <taxon>Pseudomonadota</taxon>
        <taxon>Alphaproteobacteria</taxon>
        <taxon>Sphingomonadales</taxon>
        <taxon>Sphingomonadaceae</taxon>
        <taxon>Sphingomonas</taxon>
    </lineage>
</organism>
<feature type="domain" description="Spore coat protein U/FanG" evidence="2">
    <location>
        <begin position="26"/>
        <end position="177"/>
    </location>
</feature>
<dbReference type="InterPro" id="IPR053167">
    <property type="entry name" value="Spore_coat_component"/>
</dbReference>
<evidence type="ECO:0000313" key="3">
    <source>
        <dbReference type="EMBL" id="MBY8821794.1"/>
    </source>
</evidence>
<dbReference type="RefSeq" id="WP_222988878.1">
    <property type="nucleotide sequence ID" value="NZ_JAINVV010000003.1"/>
</dbReference>
<dbReference type="Pfam" id="PF05229">
    <property type="entry name" value="SCPU"/>
    <property type="match status" value="1"/>
</dbReference>
<reference evidence="3 4" key="1">
    <citation type="submission" date="2021-08" db="EMBL/GenBank/DDBJ databases">
        <authorList>
            <person name="Tuo L."/>
        </authorList>
    </citation>
    <scope>NUCLEOTIDE SEQUENCE [LARGE SCALE GENOMIC DNA]</scope>
    <source>
        <strain evidence="3 4">JCM 31229</strain>
    </source>
</reference>
<accession>A0ABS7PLE5</accession>
<name>A0ABS7PLE5_9SPHN</name>
<gene>
    <name evidence="3" type="ORF">K7G82_05795</name>
</gene>
<dbReference type="InterPro" id="IPR007893">
    <property type="entry name" value="Spore_coat_U/FanG"/>
</dbReference>
<dbReference type="PANTHER" id="PTHR37089">
    <property type="entry name" value="PROTEIN U-RELATED"/>
    <property type="match status" value="1"/>
</dbReference>
<feature type="signal peptide" evidence="1">
    <location>
        <begin position="1"/>
        <end position="23"/>
    </location>
</feature>
<sequence length="180" mass="17960">MNVKSISVACAMVAVATGTAARADVTGSVDATITLTSGCIINEQLTNNGASNSDFGTIDFGSRNSLFTSADGEAVGSGTGIAIQCTPGITPSLTFGAGQNDGQGTGSGNRAMAHATESGQYVKYGLYSDAGRNTLIAIDGSLALASDGSAQVIRVYGRAYGAAGLVAGNYSDMVLVTLEL</sequence>
<dbReference type="Proteomes" id="UP000706039">
    <property type="component" value="Unassembled WGS sequence"/>
</dbReference>
<evidence type="ECO:0000313" key="4">
    <source>
        <dbReference type="Proteomes" id="UP000706039"/>
    </source>
</evidence>
<dbReference type="EMBL" id="JAINVV010000003">
    <property type="protein sequence ID" value="MBY8821794.1"/>
    <property type="molecule type" value="Genomic_DNA"/>
</dbReference>
<evidence type="ECO:0000259" key="2">
    <source>
        <dbReference type="Pfam" id="PF05229"/>
    </source>
</evidence>
<keyword evidence="1" id="KW-0732">Signal</keyword>